<dbReference type="AlphaFoldDB" id="A0A1A9AML9"/>
<gene>
    <name evidence="2" type="ORF">POVWA1_082840</name>
    <name evidence="1" type="ORF">POVWA2_079590</name>
</gene>
<evidence type="ECO:0000313" key="3">
    <source>
        <dbReference type="Proteomes" id="UP000078550"/>
    </source>
</evidence>
<evidence type="ECO:0000313" key="2">
    <source>
        <dbReference type="EMBL" id="SBT57636.1"/>
    </source>
</evidence>
<protein>
    <submittedName>
        <fullName evidence="1">Tripartite motif protein, putative</fullName>
    </submittedName>
</protein>
<accession>A0A1A9AML9</accession>
<evidence type="ECO:0000313" key="1">
    <source>
        <dbReference type="EMBL" id="SBT57432.1"/>
    </source>
</evidence>
<keyword evidence="4" id="KW-1185">Reference proteome</keyword>
<proteinExistence type="predicted"/>
<name>A0A1A9AML9_PLAOA</name>
<dbReference type="EMBL" id="FLRE01001828">
    <property type="protein sequence ID" value="SBT57432.1"/>
    <property type="molecule type" value="Genomic_DNA"/>
</dbReference>
<reference evidence="3 4" key="1">
    <citation type="submission" date="2016-05" db="EMBL/GenBank/DDBJ databases">
        <authorList>
            <person name="Naeem Raeece"/>
        </authorList>
    </citation>
    <scope>NUCLEOTIDE SEQUENCE [LARGE SCALE GENOMIC DNA]</scope>
</reference>
<reference evidence="1" key="2">
    <citation type="submission" date="2016-05" db="EMBL/GenBank/DDBJ databases">
        <authorList>
            <person name="Lavstsen T."/>
            <person name="Jespersen J.S."/>
        </authorList>
    </citation>
    <scope>NUCLEOTIDE SEQUENCE [LARGE SCALE GENOMIC DNA]</scope>
</reference>
<dbReference type="Proteomes" id="UP000078555">
    <property type="component" value="Unassembled WGS sequence"/>
</dbReference>
<organism evidence="1 3">
    <name type="scientific">Plasmodium ovale wallikeri</name>
    <dbReference type="NCBI Taxonomy" id="864142"/>
    <lineage>
        <taxon>Eukaryota</taxon>
        <taxon>Sar</taxon>
        <taxon>Alveolata</taxon>
        <taxon>Apicomplexa</taxon>
        <taxon>Aconoidasida</taxon>
        <taxon>Haemosporida</taxon>
        <taxon>Plasmodiidae</taxon>
        <taxon>Plasmodium</taxon>
        <taxon>Plasmodium (Plasmodium)</taxon>
    </lineage>
</organism>
<evidence type="ECO:0000313" key="4">
    <source>
        <dbReference type="Proteomes" id="UP000078555"/>
    </source>
</evidence>
<sequence>MQKTNDEKVEHMLEKKKKRNYGTPYKSNIKNKLTLNVTKLLTKIEVLSPDIKTVHIFYIKLCSNSYRKKDKNEGIRKEHAEMMCKQFSHKLYSDVLKSDNLKNDNDVYINYFKVNAHVCNMFIRRSGLLCLHSRHWGR</sequence>
<dbReference type="Proteomes" id="UP000078550">
    <property type="component" value="Unassembled WGS sequence"/>
</dbReference>
<dbReference type="EMBL" id="FLRD01001565">
    <property type="protein sequence ID" value="SBT57636.1"/>
    <property type="molecule type" value="Genomic_DNA"/>
</dbReference>